<evidence type="ECO:0000256" key="4">
    <source>
        <dbReference type="ARBA" id="ARBA00022825"/>
    </source>
</evidence>
<keyword evidence="9" id="KW-1185">Reference proteome</keyword>
<evidence type="ECO:0000256" key="6">
    <source>
        <dbReference type="SAM" id="Phobius"/>
    </source>
</evidence>
<accession>A0ABN0XTR0</accession>
<gene>
    <name evidence="8" type="ORF">GCM10008932_24490</name>
</gene>
<reference evidence="8 9" key="1">
    <citation type="journal article" date="2019" name="Int. J. Syst. Evol. Microbiol.">
        <title>The Global Catalogue of Microorganisms (GCM) 10K type strain sequencing project: providing services to taxonomists for standard genome sequencing and annotation.</title>
        <authorList>
            <consortium name="The Broad Institute Genomics Platform"/>
            <consortium name="The Broad Institute Genome Sequencing Center for Infectious Disease"/>
            <person name="Wu L."/>
            <person name="Ma J."/>
        </authorList>
    </citation>
    <scope>NUCLEOTIDE SEQUENCE [LARGE SCALE GENOMIC DNA]</scope>
    <source>
        <strain evidence="8 9">JCM 12662</strain>
    </source>
</reference>
<dbReference type="InterPro" id="IPR036366">
    <property type="entry name" value="PGBDSf"/>
</dbReference>
<dbReference type="InterPro" id="IPR002477">
    <property type="entry name" value="Peptidoglycan-bd-like"/>
</dbReference>
<dbReference type="Gene3D" id="2.30.42.10">
    <property type="match status" value="1"/>
</dbReference>
<keyword evidence="6" id="KW-0472">Membrane</keyword>
<sequence length="499" mass="55038">MQQEPDHKRETKKVSLPFYIGSLIVVLVIAIGGTILGVQYFQDDTPDTEEASVEDFFDSEPETNGSTFADFQPIEEMYSILMTQHLEEIESDVLIEGALEGMADAIEDPYTEYLDEVESSSMDEDMQGSFEGIGAEVMKEGDYVRIVSPISGSPAEEAGLLPNDYIVEVDGESVADLSINEAVQLIRGPQGSDVELLLLRGDNEFTVTLTRDSIPVESVVYELDEEHPTIGHVHITTFNIPTYEEVIEAIETLKEEGAEKFIFDVRGNPGGLLNTALYVSNIFVADGKPLMQSQGRGEDPYIYYANSDEYGEYKFEGESVLLIDGGSASASEILAGAMSQSADIPLIGTPTFGKGTIQSVLPLSIDGEVKFTSGRWLTADGDWINEEGIQPDREVEMPEYMNLLLINPEETYEMGDASEEVRNIKGILEALDYNVGEMNDVYNEQTAEAVEAFQSDRDLEVTGVVSGPTANEMIQAIRELIEENDTQYEAARDYLLENN</sequence>
<evidence type="ECO:0000256" key="3">
    <source>
        <dbReference type="ARBA" id="ARBA00022801"/>
    </source>
</evidence>
<dbReference type="InterPro" id="IPR055210">
    <property type="entry name" value="CtpA/B_N"/>
</dbReference>
<dbReference type="InterPro" id="IPR041489">
    <property type="entry name" value="PDZ_6"/>
</dbReference>
<dbReference type="NCBIfam" id="TIGR00225">
    <property type="entry name" value="prc"/>
    <property type="match status" value="1"/>
</dbReference>
<evidence type="ECO:0000256" key="1">
    <source>
        <dbReference type="ARBA" id="ARBA00009179"/>
    </source>
</evidence>
<keyword evidence="3 5" id="KW-0378">Hydrolase</keyword>
<evidence type="ECO:0000313" key="9">
    <source>
        <dbReference type="Proteomes" id="UP001501166"/>
    </source>
</evidence>
<dbReference type="InterPro" id="IPR005151">
    <property type="entry name" value="Tail-specific_protease"/>
</dbReference>
<comment type="similarity">
    <text evidence="1 5">Belongs to the peptidase S41A family.</text>
</comment>
<dbReference type="RefSeq" id="WP_343757051.1">
    <property type="nucleotide sequence ID" value="NZ_BAAACW010000167.1"/>
</dbReference>
<dbReference type="PROSITE" id="PS50106">
    <property type="entry name" value="PDZ"/>
    <property type="match status" value="1"/>
</dbReference>
<dbReference type="InterPro" id="IPR029045">
    <property type="entry name" value="ClpP/crotonase-like_dom_sf"/>
</dbReference>
<name>A0ABN0XTR0_9LACT</name>
<dbReference type="SMART" id="SM00228">
    <property type="entry name" value="PDZ"/>
    <property type="match status" value="1"/>
</dbReference>
<evidence type="ECO:0000256" key="2">
    <source>
        <dbReference type="ARBA" id="ARBA00022670"/>
    </source>
</evidence>
<dbReference type="Gene3D" id="1.10.101.10">
    <property type="entry name" value="PGBD-like superfamily/PGBD"/>
    <property type="match status" value="1"/>
</dbReference>
<proteinExistence type="inferred from homology"/>
<comment type="caution">
    <text evidence="8">The sequence shown here is derived from an EMBL/GenBank/DDBJ whole genome shotgun (WGS) entry which is preliminary data.</text>
</comment>
<organism evidence="8 9">
    <name type="scientific">Alkalibacterium iburiense</name>
    <dbReference type="NCBI Taxonomy" id="290589"/>
    <lineage>
        <taxon>Bacteria</taxon>
        <taxon>Bacillati</taxon>
        <taxon>Bacillota</taxon>
        <taxon>Bacilli</taxon>
        <taxon>Lactobacillales</taxon>
        <taxon>Carnobacteriaceae</taxon>
        <taxon>Alkalibacterium</taxon>
    </lineage>
</organism>
<dbReference type="InterPro" id="IPR001478">
    <property type="entry name" value="PDZ"/>
</dbReference>
<keyword evidence="6" id="KW-1133">Transmembrane helix</keyword>
<keyword evidence="2 5" id="KW-0645">Protease</keyword>
<dbReference type="CDD" id="cd06782">
    <property type="entry name" value="cpPDZ_CPP-like"/>
    <property type="match status" value="1"/>
</dbReference>
<dbReference type="Gene3D" id="3.90.226.10">
    <property type="entry name" value="2-enoyl-CoA Hydratase, Chain A, domain 1"/>
    <property type="match status" value="1"/>
</dbReference>
<evidence type="ECO:0000256" key="5">
    <source>
        <dbReference type="RuleBase" id="RU004404"/>
    </source>
</evidence>
<dbReference type="SUPFAM" id="SSF47090">
    <property type="entry name" value="PGBD-like"/>
    <property type="match status" value="1"/>
</dbReference>
<evidence type="ECO:0000259" key="7">
    <source>
        <dbReference type="PROSITE" id="PS50106"/>
    </source>
</evidence>
<dbReference type="SMART" id="SM00245">
    <property type="entry name" value="TSPc"/>
    <property type="match status" value="1"/>
</dbReference>
<dbReference type="Gene3D" id="3.30.750.44">
    <property type="match status" value="1"/>
</dbReference>
<keyword evidence="6" id="KW-0812">Transmembrane</keyword>
<dbReference type="InterPro" id="IPR004447">
    <property type="entry name" value="Peptidase_S41A"/>
</dbReference>
<dbReference type="SUPFAM" id="SSF52096">
    <property type="entry name" value="ClpP/crotonase"/>
    <property type="match status" value="1"/>
</dbReference>
<evidence type="ECO:0000313" key="8">
    <source>
        <dbReference type="EMBL" id="GAA0372318.1"/>
    </source>
</evidence>
<dbReference type="Pfam" id="PF01471">
    <property type="entry name" value="PG_binding_1"/>
    <property type="match status" value="1"/>
</dbReference>
<dbReference type="EMBL" id="BAAACW010000167">
    <property type="protein sequence ID" value="GAA0372318.1"/>
    <property type="molecule type" value="Genomic_DNA"/>
</dbReference>
<dbReference type="InterPro" id="IPR036365">
    <property type="entry name" value="PGBD-like_sf"/>
</dbReference>
<protein>
    <submittedName>
        <fullName evidence="8">S41 family peptidase</fullName>
    </submittedName>
</protein>
<dbReference type="CDD" id="cd07560">
    <property type="entry name" value="Peptidase_S41_CPP"/>
    <property type="match status" value="1"/>
</dbReference>
<dbReference type="Pfam" id="PF03572">
    <property type="entry name" value="Peptidase_S41"/>
    <property type="match status" value="1"/>
</dbReference>
<dbReference type="Pfam" id="PF17820">
    <property type="entry name" value="PDZ_6"/>
    <property type="match status" value="1"/>
</dbReference>
<feature type="domain" description="PDZ" evidence="7">
    <location>
        <begin position="119"/>
        <end position="187"/>
    </location>
</feature>
<keyword evidence="4 5" id="KW-0720">Serine protease</keyword>
<dbReference type="PANTHER" id="PTHR32060">
    <property type="entry name" value="TAIL-SPECIFIC PROTEASE"/>
    <property type="match status" value="1"/>
</dbReference>
<dbReference type="SUPFAM" id="SSF50156">
    <property type="entry name" value="PDZ domain-like"/>
    <property type="match status" value="1"/>
</dbReference>
<dbReference type="Pfam" id="PF22694">
    <property type="entry name" value="CtpB_N-like"/>
    <property type="match status" value="1"/>
</dbReference>
<feature type="transmembrane region" description="Helical" evidence="6">
    <location>
        <begin position="16"/>
        <end position="41"/>
    </location>
</feature>
<dbReference type="InterPro" id="IPR036034">
    <property type="entry name" value="PDZ_sf"/>
</dbReference>
<dbReference type="Proteomes" id="UP001501166">
    <property type="component" value="Unassembled WGS sequence"/>
</dbReference>
<dbReference type="PANTHER" id="PTHR32060:SF30">
    <property type="entry name" value="CARBOXY-TERMINAL PROCESSING PROTEASE CTPA"/>
    <property type="match status" value="1"/>
</dbReference>